<feature type="transmembrane region" description="Helical" evidence="1">
    <location>
        <begin position="6"/>
        <end position="23"/>
    </location>
</feature>
<proteinExistence type="predicted"/>
<accession>A0ABU7J2F8</accession>
<feature type="transmembrane region" description="Helical" evidence="1">
    <location>
        <begin position="56"/>
        <end position="75"/>
    </location>
</feature>
<evidence type="ECO:0000256" key="1">
    <source>
        <dbReference type="SAM" id="Phobius"/>
    </source>
</evidence>
<keyword evidence="1" id="KW-0812">Transmembrane</keyword>
<dbReference type="Proteomes" id="UP001336314">
    <property type="component" value="Unassembled WGS sequence"/>
</dbReference>
<keyword evidence="1" id="KW-0472">Membrane</keyword>
<protein>
    <submittedName>
        <fullName evidence="2">Uncharacterized protein</fullName>
    </submittedName>
</protein>
<keyword evidence="3" id="KW-1185">Reference proteome</keyword>
<gene>
    <name evidence="2" type="ORF">QWY20_04405</name>
</gene>
<reference evidence="2 3" key="1">
    <citation type="submission" date="2023-07" db="EMBL/GenBank/DDBJ databases">
        <title>Alkalimonas sp., MEB108 novel, alkaliphilic bacterium isolated from Lonar Lake, India.</title>
        <authorList>
            <person name="Joshi A."/>
            <person name="Thite S."/>
        </authorList>
    </citation>
    <scope>NUCLEOTIDE SEQUENCE [LARGE SCALE GENOMIC DNA]</scope>
    <source>
        <strain evidence="2 3">MEB108</strain>
    </source>
</reference>
<organism evidence="2 3">
    <name type="scientific">Alkalimonas cellulosilytica</name>
    <dbReference type="NCBI Taxonomy" id="3058395"/>
    <lineage>
        <taxon>Bacteria</taxon>
        <taxon>Pseudomonadati</taxon>
        <taxon>Pseudomonadota</taxon>
        <taxon>Gammaproteobacteria</taxon>
        <taxon>Alkalimonas</taxon>
    </lineage>
</organism>
<dbReference type="RefSeq" id="WP_330127821.1">
    <property type="nucleotide sequence ID" value="NZ_JAUHLI010000003.1"/>
</dbReference>
<evidence type="ECO:0000313" key="2">
    <source>
        <dbReference type="EMBL" id="MEE2000685.1"/>
    </source>
</evidence>
<keyword evidence="1" id="KW-1133">Transmembrane helix</keyword>
<dbReference type="EMBL" id="JAUHLI010000003">
    <property type="protein sequence ID" value="MEE2000685.1"/>
    <property type="molecule type" value="Genomic_DNA"/>
</dbReference>
<name>A0ABU7J2F8_9GAMM</name>
<comment type="caution">
    <text evidence="2">The sequence shown here is derived from an EMBL/GenBank/DDBJ whole genome shotgun (WGS) entry which is preliminary data.</text>
</comment>
<evidence type="ECO:0000313" key="3">
    <source>
        <dbReference type="Proteomes" id="UP001336314"/>
    </source>
</evidence>
<sequence length="76" mass="8632">MAGGWLLIIFAVALYVLCYKMNSKVMKYEFENRTSGGVVEFATFEESISHERRKRVARLLFSVATFLLLIGILIVA</sequence>